<proteinExistence type="predicted"/>
<accession>A0A934V0E7</accession>
<protein>
    <submittedName>
        <fullName evidence="1">DUF1476 domain-containing protein</fullName>
    </submittedName>
</protein>
<dbReference type="InterPro" id="IPR038293">
    <property type="entry name" value="ATPase_inh_sub_z_sf"/>
</dbReference>
<dbReference type="Pfam" id="PF07345">
    <property type="entry name" value="ATPaseInh_sub_z"/>
    <property type="match status" value="1"/>
</dbReference>
<dbReference type="Proteomes" id="UP000778970">
    <property type="component" value="Unassembled WGS sequence"/>
</dbReference>
<name>A0A934V0E7_9PROT</name>
<gene>
    <name evidence="1" type="ORF">CKO21_08895</name>
</gene>
<reference evidence="1" key="2">
    <citation type="journal article" date="2020" name="Microorganisms">
        <title>Osmotic Adaptation and Compatible Solute Biosynthesis of Phototrophic Bacteria as Revealed from Genome Analyses.</title>
        <authorList>
            <person name="Imhoff J.F."/>
            <person name="Rahn T."/>
            <person name="Kunzel S."/>
            <person name="Keller A."/>
            <person name="Neulinger S.C."/>
        </authorList>
    </citation>
    <scope>NUCLEOTIDE SEQUENCE</scope>
    <source>
        <strain evidence="1">DSM 9154</strain>
    </source>
</reference>
<dbReference type="RefSeq" id="WP_027287881.1">
    <property type="nucleotide sequence ID" value="NZ_NRRE01000023.1"/>
</dbReference>
<keyword evidence="2" id="KW-1185">Reference proteome</keyword>
<dbReference type="EMBL" id="NRRE01000023">
    <property type="protein sequence ID" value="MBK1697364.1"/>
    <property type="molecule type" value="Genomic_DNA"/>
</dbReference>
<dbReference type="AlphaFoldDB" id="A0A934V0E7"/>
<dbReference type="PIRSF" id="PIRSF031780">
    <property type="entry name" value="UCP031780"/>
    <property type="match status" value="1"/>
</dbReference>
<dbReference type="Gene3D" id="1.10.790.20">
    <property type="entry name" value="Domain of unknown function DUF1476"/>
    <property type="match status" value="1"/>
</dbReference>
<evidence type="ECO:0000313" key="2">
    <source>
        <dbReference type="Proteomes" id="UP000778970"/>
    </source>
</evidence>
<evidence type="ECO:0000313" key="1">
    <source>
        <dbReference type="EMBL" id="MBK1697364.1"/>
    </source>
</evidence>
<reference evidence="1" key="1">
    <citation type="submission" date="2017-08" db="EMBL/GenBank/DDBJ databases">
        <authorList>
            <person name="Imhoff J.F."/>
            <person name="Rahn T."/>
            <person name="Kuenzel S."/>
            <person name="Neulinger S.C."/>
        </authorList>
    </citation>
    <scope>NUCLEOTIDE SEQUENCE</scope>
    <source>
        <strain evidence="1">DSM 9154</strain>
    </source>
</reference>
<comment type="caution">
    <text evidence="1">The sequence shown here is derived from an EMBL/GenBank/DDBJ whole genome shotgun (WGS) entry which is preliminary data.</text>
</comment>
<sequence length="107" mass="12476">MTSFKDREEAFENKYKHDEDLRFKTIARRNKLFGLWVAEQLGLKGEEAQQYARSVVKADMQMPGDQDVIDKVKKDVDDAGLSDLSEHRLHKRLGECFEDAKQQVMDE</sequence>
<dbReference type="InterPro" id="IPR009945">
    <property type="entry name" value="ATPase_inh_sub_z"/>
</dbReference>
<organism evidence="1 2">
    <name type="scientific">Rhodovibrio salinarum</name>
    <dbReference type="NCBI Taxonomy" id="1087"/>
    <lineage>
        <taxon>Bacteria</taxon>
        <taxon>Pseudomonadati</taxon>
        <taxon>Pseudomonadota</taxon>
        <taxon>Alphaproteobacteria</taxon>
        <taxon>Rhodospirillales</taxon>
        <taxon>Rhodovibrionaceae</taxon>
        <taxon>Rhodovibrio</taxon>
    </lineage>
</organism>